<evidence type="ECO:0000256" key="1">
    <source>
        <dbReference type="ARBA" id="ARBA00000448"/>
    </source>
</evidence>
<feature type="region of interest" description="Disordered" evidence="21">
    <location>
        <begin position="788"/>
        <end position="813"/>
    </location>
</feature>
<dbReference type="FunFam" id="3.20.20.300:FF:000002">
    <property type="entry name" value="Probable beta-glucosidase"/>
    <property type="match status" value="1"/>
</dbReference>
<comment type="subcellular location">
    <subcellularLocation>
        <location evidence="2">Cell membrane</location>
        <topology evidence="2">Single-pass type II membrane protein</topology>
    </subcellularLocation>
</comment>
<organism evidence="24 25">
    <name type="scientific">Coccidioides posadasii RMSCC 3488</name>
    <dbReference type="NCBI Taxonomy" id="454284"/>
    <lineage>
        <taxon>Eukaryota</taxon>
        <taxon>Fungi</taxon>
        <taxon>Dikarya</taxon>
        <taxon>Ascomycota</taxon>
        <taxon>Pezizomycotina</taxon>
        <taxon>Eurotiomycetes</taxon>
        <taxon>Eurotiomycetidae</taxon>
        <taxon>Onygenales</taxon>
        <taxon>Onygenaceae</taxon>
        <taxon>Coccidioides</taxon>
    </lineage>
</organism>
<evidence type="ECO:0000256" key="21">
    <source>
        <dbReference type="SAM" id="MobiDB-lite"/>
    </source>
</evidence>
<dbReference type="OrthoDB" id="416222at2759"/>
<evidence type="ECO:0000256" key="22">
    <source>
        <dbReference type="SAM" id="Phobius"/>
    </source>
</evidence>
<dbReference type="SMART" id="SM01217">
    <property type="entry name" value="Fn3_like"/>
    <property type="match status" value="1"/>
</dbReference>
<dbReference type="Gene3D" id="3.20.20.300">
    <property type="entry name" value="Glycoside hydrolase, family 3, N-terminal domain"/>
    <property type="match status" value="1"/>
</dbReference>
<feature type="compositionally biased region" description="Pro residues" evidence="21">
    <location>
        <begin position="792"/>
        <end position="802"/>
    </location>
</feature>
<comment type="similarity">
    <text evidence="4">Belongs to the glycosyl hydrolase 3 family.</text>
</comment>
<evidence type="ECO:0000256" key="3">
    <source>
        <dbReference type="ARBA" id="ARBA00004987"/>
    </source>
</evidence>
<evidence type="ECO:0000256" key="8">
    <source>
        <dbReference type="ARBA" id="ARBA00022801"/>
    </source>
</evidence>
<gene>
    <name evidence="24" type="ORF">CPAG_07619</name>
</gene>
<evidence type="ECO:0000256" key="9">
    <source>
        <dbReference type="ARBA" id="ARBA00022968"/>
    </source>
</evidence>
<evidence type="ECO:0000256" key="5">
    <source>
        <dbReference type="ARBA" id="ARBA00012744"/>
    </source>
</evidence>
<evidence type="ECO:0000256" key="14">
    <source>
        <dbReference type="ARBA" id="ARBA00023295"/>
    </source>
</evidence>
<dbReference type="Pfam" id="PF01915">
    <property type="entry name" value="Glyco_hydro_3_C"/>
    <property type="match status" value="1"/>
</dbReference>
<dbReference type="InterPro" id="IPR002772">
    <property type="entry name" value="Glyco_hydro_3_C"/>
</dbReference>
<evidence type="ECO:0000256" key="10">
    <source>
        <dbReference type="ARBA" id="ARBA00022989"/>
    </source>
</evidence>
<evidence type="ECO:0000256" key="17">
    <source>
        <dbReference type="ARBA" id="ARBA00039576"/>
    </source>
</evidence>
<keyword evidence="6" id="KW-1003">Cell membrane</keyword>
<reference evidence="25" key="3">
    <citation type="journal article" date="2010" name="Genome Res.">
        <title>Population genomic sequencing of Coccidioides fungi reveals recent hybridization and transposon control.</title>
        <authorList>
            <person name="Neafsey D.E."/>
            <person name="Barker B.M."/>
            <person name="Sharpton T.J."/>
            <person name="Stajich J.E."/>
            <person name="Park D.J."/>
            <person name="Whiston E."/>
            <person name="Hung C.-Y."/>
            <person name="McMahan C."/>
            <person name="White J."/>
            <person name="Sykes S."/>
            <person name="Heiman D."/>
            <person name="Young S."/>
            <person name="Zeng Q."/>
            <person name="Abouelleil A."/>
            <person name="Aftuck L."/>
            <person name="Bessette D."/>
            <person name="Brown A."/>
            <person name="FitzGerald M."/>
            <person name="Lui A."/>
            <person name="Macdonald J.P."/>
            <person name="Priest M."/>
            <person name="Orbach M.J."/>
            <person name="Galgiani J.N."/>
            <person name="Kirkland T.N."/>
            <person name="Cole G.T."/>
            <person name="Birren B.W."/>
            <person name="Henn M.R."/>
            <person name="Taylor J.W."/>
            <person name="Rounsley S.D."/>
        </authorList>
    </citation>
    <scope>NUCLEOTIDE SEQUENCE [LARGE SCALE GENOMIC DNA]</scope>
    <source>
        <strain evidence="25">RMSCC 3488</strain>
    </source>
</reference>
<protein>
    <recommendedName>
        <fullName evidence="17">Probable beta-glucosidase E</fullName>
        <ecNumber evidence="5">3.2.1.21</ecNumber>
    </recommendedName>
    <alternativeName>
        <fullName evidence="18">Beta-D-glucoside glucohydrolase E</fullName>
    </alternativeName>
    <alternativeName>
        <fullName evidence="19">Cellobiase E</fullName>
    </alternativeName>
    <alternativeName>
        <fullName evidence="20">Gentiobiase E</fullName>
    </alternativeName>
</protein>
<keyword evidence="10 22" id="KW-1133">Transmembrane helix</keyword>
<feature type="region of interest" description="Disordered" evidence="21">
    <location>
        <begin position="111"/>
        <end position="136"/>
    </location>
</feature>
<evidence type="ECO:0000256" key="15">
    <source>
        <dbReference type="ARBA" id="ARBA00023326"/>
    </source>
</evidence>
<dbReference type="Gene3D" id="2.60.40.10">
    <property type="entry name" value="Immunoglobulins"/>
    <property type="match status" value="1"/>
</dbReference>
<dbReference type="Gene3D" id="3.40.50.1700">
    <property type="entry name" value="Glycoside hydrolase family 3 C-terminal domain"/>
    <property type="match status" value="1"/>
</dbReference>
<dbReference type="InterPro" id="IPR013783">
    <property type="entry name" value="Ig-like_fold"/>
</dbReference>
<dbReference type="PANTHER" id="PTHR42715">
    <property type="entry name" value="BETA-GLUCOSIDASE"/>
    <property type="match status" value="1"/>
</dbReference>
<dbReference type="AlphaFoldDB" id="A0A0J6IHK4"/>
<sequence length="997" mass="108817">MTPDQQPSSSSSHPRQDAEADRPPPPIKFDPDTFKLPGPMDSTHEAMRLLRPTEVVERKDADSAPLPLPLMLLPRWLRKKRYFALLIATILVVGTLLAVLGGLGRLGDLGRGGEEEKDGSNAPQDGLSPPWYPTPKGGSVASWAKSYHKARRMVERMSLPEKVNVTTGVGWQMGLCVGNTGPATSVGFPSLCLQDGPLGLRFADNITAFPAGITIGATWDRSLMRKRGKLLGLEARLKGVNVLLGPSMGPLGTLPAGGRNWEGFGSDPVLQAVASAETIRGIQENGVIATAKHYVLNEQEHYRQPLEWGISNAMSSNIDDRTLREVYIWPFAESVRAGVGSVMCAYQMVNNSYSCGNSLLLNGILKDELGFQGFVQSDWWAQQAGVSTALAGLDMTMPGPGPRPSPGVSYWGSNLAIAALNTSVPMERLNDMATRIVAAWYQLGQDSWPKPPPDGDGGPNFSSWTREKIGRLHHGSNDDDATGVVNKFINAQSEGDDAHWHVARRIAAEGTILLKNEGGILPLSRNGRSRNAGLYRVGIYGEDAGPGKGPNFCRDRACNQGTLASGWGSGAVEFPYLIPPGEALDREFNNDTVELSLYYKNEVADRDLKDKDLCIVFANSNGGEGFVADGDIRGDRNDLFLQKDGDRLVEHVASKCGDGSGETIVVIHAVGPVIVESWVDYPGIKAIVLANLPGQESGNALADFLFGDVDACGRLPYTMGKSLDDYGPGARVLYESQRPVPQKDFSHGLYTDYRYFDKHNITPRYEFGYGLSYTTFRLSNLIVKPLQHRTPLPAPRPEPRVSPPSYNDEIPPPKDALFPKGFRRLSDYIYPYISSVKEVTQGPYEYPQGYNITQEPSQAGGGEGGNPSLFEPFVNVSVVLANTGPRTGKEVVQVYVSFPENVTDSQPLADGEKSDSTGNHTEPYNPLVTIEFPVRVLRNFEKVELASGEWTTVNMSLTRKDLSYWSTRQQNWVMPTAGAFKIWVGRSSRDLPLVGKF</sequence>
<dbReference type="Pfam" id="PF14310">
    <property type="entry name" value="Fn3-like"/>
    <property type="match status" value="1"/>
</dbReference>
<keyword evidence="13" id="KW-0119">Carbohydrate metabolism</keyword>
<reference evidence="24 25" key="1">
    <citation type="submission" date="2007-06" db="EMBL/GenBank/DDBJ databases">
        <title>The Genome Sequence of Coccidioides posadasii RMSCC_3488.</title>
        <authorList>
            <consortium name="Coccidioides Genome Resources Consortium"/>
            <consortium name="The Broad Institute Genome Sequencing Platform"/>
            <person name="Henn M.R."/>
            <person name="Sykes S."/>
            <person name="Young S."/>
            <person name="Jaffe D."/>
            <person name="Berlin A."/>
            <person name="Alvarez P."/>
            <person name="Butler J."/>
            <person name="Gnerre S."/>
            <person name="Grabherr M."/>
            <person name="Mauceli E."/>
            <person name="Brockman W."/>
            <person name="Kodira C."/>
            <person name="Alvarado L."/>
            <person name="Zeng Q."/>
            <person name="Crawford M."/>
            <person name="Antoine C."/>
            <person name="Devon K."/>
            <person name="Galgiani J."/>
            <person name="Orsborn K."/>
            <person name="Lewis M.L."/>
            <person name="Nusbaum C."/>
            <person name="Galagan J."/>
            <person name="Birren B."/>
        </authorList>
    </citation>
    <scope>NUCLEOTIDE SEQUENCE [LARGE SCALE GENOMIC DNA]</scope>
    <source>
        <strain evidence="24 25">RMSCC 3488</strain>
    </source>
</reference>
<evidence type="ECO:0000256" key="6">
    <source>
        <dbReference type="ARBA" id="ARBA00022475"/>
    </source>
</evidence>
<evidence type="ECO:0000256" key="16">
    <source>
        <dbReference type="ARBA" id="ARBA00024983"/>
    </source>
</evidence>
<comment type="pathway">
    <text evidence="3">Glycan metabolism; cellulose degradation.</text>
</comment>
<keyword evidence="12" id="KW-0325">Glycoprotein</keyword>
<reference evidence="25" key="2">
    <citation type="journal article" date="2009" name="Genome Res.">
        <title>Comparative genomic analyses of the human fungal pathogens Coccidioides and their relatives.</title>
        <authorList>
            <person name="Sharpton T.J."/>
            <person name="Stajich J.E."/>
            <person name="Rounsley S.D."/>
            <person name="Gardner M.J."/>
            <person name="Wortman J.R."/>
            <person name="Jordar V.S."/>
            <person name="Maiti R."/>
            <person name="Kodira C.D."/>
            <person name="Neafsey D.E."/>
            <person name="Zeng Q."/>
            <person name="Hung C.-Y."/>
            <person name="McMahan C."/>
            <person name="Muszewska A."/>
            <person name="Grynberg M."/>
            <person name="Mandel M.A."/>
            <person name="Kellner E.M."/>
            <person name="Barker B.M."/>
            <person name="Galgiani J.N."/>
            <person name="Orbach M.J."/>
            <person name="Kirkland T.N."/>
            <person name="Cole G.T."/>
            <person name="Henn M.R."/>
            <person name="Birren B.W."/>
            <person name="Taylor J.W."/>
        </authorList>
    </citation>
    <scope>NUCLEOTIDE SEQUENCE [LARGE SCALE GENOMIC DNA]</scope>
    <source>
        <strain evidence="25">RMSCC 3488</strain>
    </source>
</reference>
<keyword evidence="8" id="KW-0378">Hydrolase</keyword>
<keyword evidence="15" id="KW-0624">Polysaccharide degradation</keyword>
<evidence type="ECO:0000256" key="4">
    <source>
        <dbReference type="ARBA" id="ARBA00005336"/>
    </source>
</evidence>
<dbReference type="InterPro" id="IPR026891">
    <property type="entry name" value="Fn3-like"/>
</dbReference>
<comment type="catalytic activity">
    <reaction evidence="1">
        <text>Hydrolysis of terminal, non-reducing beta-D-glucosyl residues with release of beta-D-glucose.</text>
        <dbReference type="EC" id="3.2.1.21"/>
    </reaction>
</comment>
<dbReference type="VEuPathDB" id="FungiDB:CPAG_07619"/>
<dbReference type="GO" id="GO:0009251">
    <property type="term" value="P:glucan catabolic process"/>
    <property type="evidence" value="ECO:0007669"/>
    <property type="project" value="TreeGrafter"/>
</dbReference>
<comment type="function">
    <text evidence="16">Beta-glucosidases are one of a number of cellulolytic enzymes involved in the degradation of cellulosic biomass. Catalyzes the last step releasing glucose from the inhibitory cellobiose.</text>
</comment>
<dbReference type="FunFam" id="3.40.50.1700:FF:000003">
    <property type="entry name" value="Probable beta-glucosidase"/>
    <property type="match status" value="1"/>
</dbReference>
<dbReference type="Proteomes" id="UP000054567">
    <property type="component" value="Unassembled WGS sequence"/>
</dbReference>
<keyword evidence="9" id="KW-0735">Signal-anchor</keyword>
<feature type="transmembrane region" description="Helical" evidence="22">
    <location>
        <begin position="82"/>
        <end position="103"/>
    </location>
</feature>
<dbReference type="InterPro" id="IPR017853">
    <property type="entry name" value="GH"/>
</dbReference>
<keyword evidence="14" id="KW-0326">Glycosidase</keyword>
<dbReference type="PRINTS" id="PR00133">
    <property type="entry name" value="GLHYDRLASE3"/>
</dbReference>
<feature type="region of interest" description="Disordered" evidence="21">
    <location>
        <begin position="1"/>
        <end position="41"/>
    </location>
</feature>
<name>A0A0J6IHK4_COCPO</name>
<feature type="region of interest" description="Disordered" evidence="21">
    <location>
        <begin position="903"/>
        <end position="924"/>
    </location>
</feature>
<dbReference type="PANTHER" id="PTHR42715:SF20">
    <property type="entry name" value="BETA-GLUCOSIDASE E-RELATED"/>
    <property type="match status" value="1"/>
</dbReference>
<dbReference type="SUPFAM" id="SSF51445">
    <property type="entry name" value="(Trans)glycosidases"/>
    <property type="match status" value="1"/>
</dbReference>
<evidence type="ECO:0000259" key="23">
    <source>
        <dbReference type="SMART" id="SM01217"/>
    </source>
</evidence>
<accession>A0A0J6IHK4</accession>
<dbReference type="EMBL" id="DS268113">
    <property type="protein sequence ID" value="KMM71312.1"/>
    <property type="molecule type" value="Genomic_DNA"/>
</dbReference>
<keyword evidence="7 22" id="KW-0812">Transmembrane</keyword>
<keyword evidence="11 22" id="KW-0472">Membrane</keyword>
<dbReference type="Pfam" id="PF00933">
    <property type="entry name" value="Glyco_hydro_3"/>
    <property type="match status" value="1"/>
</dbReference>
<evidence type="ECO:0000256" key="12">
    <source>
        <dbReference type="ARBA" id="ARBA00023180"/>
    </source>
</evidence>
<proteinExistence type="inferred from homology"/>
<evidence type="ECO:0000256" key="19">
    <source>
        <dbReference type="ARBA" id="ARBA00041599"/>
    </source>
</evidence>
<evidence type="ECO:0000256" key="11">
    <source>
        <dbReference type="ARBA" id="ARBA00023136"/>
    </source>
</evidence>
<evidence type="ECO:0000256" key="2">
    <source>
        <dbReference type="ARBA" id="ARBA00004401"/>
    </source>
</evidence>
<evidence type="ECO:0000256" key="13">
    <source>
        <dbReference type="ARBA" id="ARBA00023277"/>
    </source>
</evidence>
<dbReference type="InterPro" id="IPR050288">
    <property type="entry name" value="Cellulose_deg_GH3"/>
</dbReference>
<evidence type="ECO:0000313" key="24">
    <source>
        <dbReference type="EMBL" id="KMM71312.1"/>
    </source>
</evidence>
<dbReference type="InterPro" id="IPR036881">
    <property type="entry name" value="Glyco_hydro_3_C_sf"/>
</dbReference>
<dbReference type="SUPFAM" id="SSF52279">
    <property type="entry name" value="Beta-D-glucan exohydrolase, C-terminal domain"/>
    <property type="match status" value="1"/>
</dbReference>
<dbReference type="InterPro" id="IPR036962">
    <property type="entry name" value="Glyco_hydro_3_N_sf"/>
</dbReference>
<evidence type="ECO:0000313" key="25">
    <source>
        <dbReference type="Proteomes" id="UP000054567"/>
    </source>
</evidence>
<dbReference type="GO" id="GO:0008422">
    <property type="term" value="F:beta-glucosidase activity"/>
    <property type="evidence" value="ECO:0007669"/>
    <property type="project" value="UniProtKB-EC"/>
</dbReference>
<dbReference type="InterPro" id="IPR001764">
    <property type="entry name" value="Glyco_hydro_3_N"/>
</dbReference>
<feature type="domain" description="Fibronectin type III-like" evidence="23">
    <location>
        <begin position="890"/>
        <end position="988"/>
    </location>
</feature>
<dbReference type="GO" id="GO:0005886">
    <property type="term" value="C:plasma membrane"/>
    <property type="evidence" value="ECO:0007669"/>
    <property type="project" value="UniProtKB-SubCell"/>
</dbReference>
<evidence type="ECO:0000256" key="7">
    <source>
        <dbReference type="ARBA" id="ARBA00022692"/>
    </source>
</evidence>
<evidence type="ECO:0000256" key="18">
    <source>
        <dbReference type="ARBA" id="ARBA00041269"/>
    </source>
</evidence>
<evidence type="ECO:0000256" key="20">
    <source>
        <dbReference type="ARBA" id="ARBA00041811"/>
    </source>
</evidence>
<dbReference type="EC" id="3.2.1.21" evidence="5"/>